<sequence length="325" mass="36833">MPNRPECEGDFMTHSVMAKYHPGWNGKAKFMSVPKVRLYVDRPEEDNWLVHVGHVTDRGRWRTEPHAHPAYGQVIFIRNGEGVMNLEGSRVPFKGPCALVLPTDCVHGLDYELDVDRWVVTIEQSYLMQVNAKLNEFISFWALPRIIPLSCSADAGMEFYSLVGKLKQELESDAVGRVAGTEALLTTLLLMLVRQASLETPGHENSTRNDICLVDRFRKLIDLHYRESLPLQDYASMLAVSLVQLRAACASAAEQSPTKMIHARIITEAKRHLIFGDLSVEQVAFWLGFADAAYFTRFFRKEVGQAPSQFRVITRQSSQRKTLPQ</sequence>
<gene>
    <name evidence="5" type="ORF">OVY01_02880</name>
</gene>
<comment type="caution">
    <text evidence="5">The sequence shown here is derived from an EMBL/GenBank/DDBJ whole genome shotgun (WGS) entry which is preliminary data.</text>
</comment>
<dbReference type="Proteomes" id="UP001082899">
    <property type="component" value="Unassembled WGS sequence"/>
</dbReference>
<proteinExistence type="predicted"/>
<evidence type="ECO:0000256" key="3">
    <source>
        <dbReference type="ARBA" id="ARBA00023163"/>
    </source>
</evidence>
<dbReference type="Pfam" id="PF12833">
    <property type="entry name" value="HTH_18"/>
    <property type="match status" value="1"/>
</dbReference>
<evidence type="ECO:0000259" key="4">
    <source>
        <dbReference type="PROSITE" id="PS01124"/>
    </source>
</evidence>
<dbReference type="InterPro" id="IPR020449">
    <property type="entry name" value="Tscrpt_reg_AraC-type_HTH"/>
</dbReference>
<accession>A0ABT3ZIM5</accession>
<dbReference type="InterPro" id="IPR014710">
    <property type="entry name" value="RmlC-like_jellyroll"/>
</dbReference>
<keyword evidence="3" id="KW-0804">Transcription</keyword>
<dbReference type="InterPro" id="IPR011051">
    <property type="entry name" value="RmlC_Cupin_sf"/>
</dbReference>
<dbReference type="PANTHER" id="PTHR43280">
    <property type="entry name" value="ARAC-FAMILY TRANSCRIPTIONAL REGULATOR"/>
    <property type="match status" value="1"/>
</dbReference>
<feature type="domain" description="HTH araC/xylS-type" evidence="4">
    <location>
        <begin position="215"/>
        <end position="313"/>
    </location>
</feature>
<dbReference type="Gene3D" id="2.60.120.10">
    <property type="entry name" value="Jelly Rolls"/>
    <property type="match status" value="1"/>
</dbReference>
<keyword evidence="2" id="KW-0238">DNA-binding</keyword>
<name>A0ABT3ZIM5_9BURK</name>
<keyword evidence="6" id="KW-1185">Reference proteome</keyword>
<dbReference type="SUPFAM" id="SSF46689">
    <property type="entry name" value="Homeodomain-like"/>
    <property type="match status" value="1"/>
</dbReference>
<reference evidence="5" key="1">
    <citation type="submission" date="2022-11" db="EMBL/GenBank/DDBJ databases">
        <title>Robbsia betulipollinis sp. nov., isolated from pollen of birch (Betula pendula).</title>
        <authorList>
            <person name="Shi H."/>
            <person name="Ambika Manirajan B."/>
            <person name="Ratering S."/>
            <person name="Geissler-Plaum R."/>
            <person name="Schnell S."/>
        </authorList>
    </citation>
    <scope>NUCLEOTIDE SEQUENCE</scope>
    <source>
        <strain evidence="5">Bb-Pol-6</strain>
    </source>
</reference>
<dbReference type="PANTHER" id="PTHR43280:SF32">
    <property type="entry name" value="TRANSCRIPTIONAL REGULATORY PROTEIN"/>
    <property type="match status" value="1"/>
</dbReference>
<dbReference type="EMBL" id="JAPMXC010000001">
    <property type="protein sequence ID" value="MCY0386207.1"/>
    <property type="molecule type" value="Genomic_DNA"/>
</dbReference>
<keyword evidence="1" id="KW-0805">Transcription regulation</keyword>
<dbReference type="InterPro" id="IPR018060">
    <property type="entry name" value="HTH_AraC"/>
</dbReference>
<evidence type="ECO:0000313" key="6">
    <source>
        <dbReference type="Proteomes" id="UP001082899"/>
    </source>
</evidence>
<evidence type="ECO:0000256" key="1">
    <source>
        <dbReference type="ARBA" id="ARBA00023015"/>
    </source>
</evidence>
<dbReference type="Gene3D" id="1.10.10.60">
    <property type="entry name" value="Homeodomain-like"/>
    <property type="match status" value="1"/>
</dbReference>
<evidence type="ECO:0000256" key="2">
    <source>
        <dbReference type="ARBA" id="ARBA00023125"/>
    </source>
</evidence>
<dbReference type="SMART" id="SM00342">
    <property type="entry name" value="HTH_ARAC"/>
    <property type="match status" value="1"/>
</dbReference>
<dbReference type="PRINTS" id="PR00032">
    <property type="entry name" value="HTHARAC"/>
</dbReference>
<dbReference type="InterPro" id="IPR009057">
    <property type="entry name" value="Homeodomain-like_sf"/>
</dbReference>
<dbReference type="SUPFAM" id="SSF51182">
    <property type="entry name" value="RmlC-like cupins"/>
    <property type="match status" value="1"/>
</dbReference>
<evidence type="ECO:0000313" key="5">
    <source>
        <dbReference type="EMBL" id="MCY0386207.1"/>
    </source>
</evidence>
<protein>
    <submittedName>
        <fullName evidence="5">Helix-turn-helix domain-containing protein</fullName>
    </submittedName>
</protein>
<dbReference type="PROSITE" id="PS01124">
    <property type="entry name" value="HTH_ARAC_FAMILY_2"/>
    <property type="match status" value="1"/>
</dbReference>
<organism evidence="5 6">
    <name type="scientific">Robbsia betulipollinis</name>
    <dbReference type="NCBI Taxonomy" id="2981849"/>
    <lineage>
        <taxon>Bacteria</taxon>
        <taxon>Pseudomonadati</taxon>
        <taxon>Pseudomonadota</taxon>
        <taxon>Betaproteobacteria</taxon>
        <taxon>Burkholderiales</taxon>
        <taxon>Burkholderiaceae</taxon>
        <taxon>Robbsia</taxon>
    </lineage>
</organism>